<name>A0ABW6RBF0_9ACTN</name>
<accession>A0ABW6RBF0</accession>
<evidence type="ECO:0000313" key="6">
    <source>
        <dbReference type="Proteomes" id="UP001601976"/>
    </source>
</evidence>
<evidence type="ECO:0000256" key="3">
    <source>
        <dbReference type="SAM" id="MobiDB-lite"/>
    </source>
</evidence>
<dbReference type="Gene3D" id="1.10.10.1320">
    <property type="entry name" value="Anti-sigma factor, zinc-finger domain"/>
    <property type="match status" value="1"/>
</dbReference>
<keyword evidence="1" id="KW-0805">Transcription regulation</keyword>
<dbReference type="Proteomes" id="UP001601976">
    <property type="component" value="Unassembled WGS sequence"/>
</dbReference>
<protein>
    <submittedName>
        <fullName evidence="5">Anti-sigma factor family protein</fullName>
    </submittedName>
</protein>
<evidence type="ECO:0000256" key="2">
    <source>
        <dbReference type="ARBA" id="ARBA00023163"/>
    </source>
</evidence>
<keyword evidence="6" id="KW-1185">Reference proteome</keyword>
<evidence type="ECO:0000313" key="5">
    <source>
        <dbReference type="EMBL" id="MFF3338846.1"/>
    </source>
</evidence>
<dbReference type="RefSeq" id="WP_387894767.1">
    <property type="nucleotide sequence ID" value="NZ_JBIAPK010000002.1"/>
</dbReference>
<dbReference type="EMBL" id="JBIAPK010000002">
    <property type="protein sequence ID" value="MFF3338846.1"/>
    <property type="molecule type" value="Genomic_DNA"/>
</dbReference>
<evidence type="ECO:0000256" key="1">
    <source>
        <dbReference type="ARBA" id="ARBA00023015"/>
    </source>
</evidence>
<proteinExistence type="predicted"/>
<dbReference type="InterPro" id="IPR027383">
    <property type="entry name" value="Znf_put"/>
</dbReference>
<organism evidence="5 6">
    <name type="scientific">Streptomyces flavidovirens</name>
    <dbReference type="NCBI Taxonomy" id="67298"/>
    <lineage>
        <taxon>Bacteria</taxon>
        <taxon>Bacillati</taxon>
        <taxon>Actinomycetota</taxon>
        <taxon>Actinomycetes</taxon>
        <taxon>Kitasatosporales</taxon>
        <taxon>Streptomycetaceae</taxon>
        <taxon>Streptomyces</taxon>
    </lineage>
</organism>
<comment type="caution">
    <text evidence="5">The sequence shown here is derived from an EMBL/GenBank/DDBJ whole genome shotgun (WGS) entry which is preliminary data.</text>
</comment>
<gene>
    <name evidence="5" type="ORF">ACFYWW_08920</name>
</gene>
<feature type="domain" description="Putative zinc-finger" evidence="4">
    <location>
        <begin position="15"/>
        <end position="43"/>
    </location>
</feature>
<dbReference type="Pfam" id="PF13490">
    <property type="entry name" value="zf-HC2"/>
    <property type="match status" value="1"/>
</dbReference>
<keyword evidence="2" id="KW-0804">Transcription</keyword>
<feature type="region of interest" description="Disordered" evidence="3">
    <location>
        <begin position="301"/>
        <end position="321"/>
    </location>
</feature>
<feature type="region of interest" description="Disordered" evidence="3">
    <location>
        <begin position="187"/>
        <end position="219"/>
    </location>
</feature>
<dbReference type="InterPro" id="IPR041916">
    <property type="entry name" value="Anti_sigma_zinc_sf"/>
</dbReference>
<evidence type="ECO:0000259" key="4">
    <source>
        <dbReference type="Pfam" id="PF13490"/>
    </source>
</evidence>
<reference evidence="5 6" key="1">
    <citation type="submission" date="2024-10" db="EMBL/GenBank/DDBJ databases">
        <title>The Natural Products Discovery Center: Release of the First 8490 Sequenced Strains for Exploring Actinobacteria Biosynthetic Diversity.</title>
        <authorList>
            <person name="Kalkreuter E."/>
            <person name="Kautsar S.A."/>
            <person name="Yang D."/>
            <person name="Bader C.D."/>
            <person name="Teijaro C.N."/>
            <person name="Fluegel L."/>
            <person name="Davis C.M."/>
            <person name="Simpson J.R."/>
            <person name="Lauterbach L."/>
            <person name="Steele A.D."/>
            <person name="Gui C."/>
            <person name="Meng S."/>
            <person name="Li G."/>
            <person name="Viehrig K."/>
            <person name="Ye F."/>
            <person name="Su P."/>
            <person name="Kiefer A.F."/>
            <person name="Nichols A."/>
            <person name="Cepeda A.J."/>
            <person name="Yan W."/>
            <person name="Fan B."/>
            <person name="Jiang Y."/>
            <person name="Adhikari A."/>
            <person name="Zheng C.-J."/>
            <person name="Schuster L."/>
            <person name="Cowan T.M."/>
            <person name="Smanski M.J."/>
            <person name="Chevrette M.G."/>
            <person name="De Carvalho L.P.S."/>
            <person name="Shen B."/>
        </authorList>
    </citation>
    <scope>NUCLEOTIDE SEQUENCE [LARGE SCALE GENOMIC DNA]</scope>
    <source>
        <strain evidence="5 6">NPDC003029</strain>
    </source>
</reference>
<sequence length="321" mass="31781">MSGTRPTSAEQHLGDRLAALVDGELSHDVRERVLSHLATCAKCKAEADAQRRLKSVFSTTAPPPPSEGLLARLQGLPGGGPGSDDGDNDATPFGQGGFGHGVFGADTPRARPGRPGSSFDFGYTPAAGHTGVLPGAAPGRGFRIHDVGRAEAERSGGRGRRLAFAAASAVSLAAFALGGAMPVGSTGEPTARGAGSGNKVTPLRAASPSGAATENTRRRTTGNGLLAASASASAGTHAGTNAAVPSRLFGAGTSQGGAQGLSLVQPFPAPVLTGQTALPLIRRSGAALSLAYAPGHRPSVTAAPSPLQPVVPLAPGLPVSP</sequence>